<evidence type="ECO:0000313" key="7">
    <source>
        <dbReference type="Proteomes" id="UP000005808"/>
    </source>
</evidence>
<dbReference type="PANTHER" id="PTHR24567">
    <property type="entry name" value="CRP FAMILY TRANSCRIPTIONAL REGULATORY PROTEIN"/>
    <property type="match status" value="1"/>
</dbReference>
<evidence type="ECO:0000256" key="2">
    <source>
        <dbReference type="ARBA" id="ARBA00023125"/>
    </source>
</evidence>
<dbReference type="PROSITE" id="PS50042">
    <property type="entry name" value="CNMP_BINDING_3"/>
    <property type="match status" value="1"/>
</dbReference>
<dbReference type="SUPFAM" id="SSF46785">
    <property type="entry name" value="Winged helix' DNA-binding domain"/>
    <property type="match status" value="1"/>
</dbReference>
<evidence type="ECO:0000313" key="6">
    <source>
        <dbReference type="EMBL" id="EHP42172.1"/>
    </source>
</evidence>
<dbReference type="InterPro" id="IPR000595">
    <property type="entry name" value="cNMP-bd_dom"/>
</dbReference>
<dbReference type="InterPro" id="IPR012318">
    <property type="entry name" value="HTH_CRP"/>
</dbReference>
<dbReference type="GO" id="GO:0003677">
    <property type="term" value="F:DNA binding"/>
    <property type="evidence" value="ECO:0007669"/>
    <property type="project" value="UniProtKB-KW"/>
</dbReference>
<reference evidence="6 7" key="1">
    <citation type="journal article" date="2012" name="J. Bacteriol.">
        <title>De Novo Genome Project of Cupriavidus basilensis OR16.</title>
        <authorList>
            <person name="Cserhati M."/>
            <person name="Kriszt B."/>
            <person name="Szoboszlay S."/>
            <person name="Toth A."/>
            <person name="Szabo I."/>
            <person name="Tancsics A."/>
            <person name="Nagy I."/>
            <person name="Horvath B."/>
            <person name="Nagy I."/>
            <person name="Kukolya J."/>
        </authorList>
    </citation>
    <scope>NUCLEOTIDE SEQUENCE [LARGE SCALE GENOMIC DNA]</scope>
    <source>
        <strain evidence="6 7">OR16</strain>
    </source>
</reference>
<name>H1S5U0_9BURK</name>
<dbReference type="RefSeq" id="WP_006158784.1">
    <property type="nucleotide sequence ID" value="NZ_AHJE01000038.1"/>
</dbReference>
<dbReference type="InterPro" id="IPR014710">
    <property type="entry name" value="RmlC-like_jellyroll"/>
</dbReference>
<proteinExistence type="predicted"/>
<gene>
    <name evidence="6" type="ORF">OR16_16167</name>
</gene>
<dbReference type="InterPro" id="IPR018490">
    <property type="entry name" value="cNMP-bd_dom_sf"/>
</dbReference>
<dbReference type="SMART" id="SM00100">
    <property type="entry name" value="cNMP"/>
    <property type="match status" value="1"/>
</dbReference>
<accession>H1S5U0</accession>
<dbReference type="OrthoDB" id="6675893at2"/>
<sequence>MALAAYLALARSVLARCPAFQRCAGQTLDRFVDSGRVVQCAGGEILATRGQPLAYLIVVLSGSLEIGVLTSAGKRFVIRYLEPGQIQGVIPILDGKPSIHDTRAHGESVALLVPKDVFVQALDTDPALALALLRMFCSRSRALYDGAAASALAPMRVRVARSLVSLLPAYGLPRGDVVTLSLKLSQDELAALVGVSRQRLNKELKEFESEGIIAIAYSHIEITDSEALFSIASLDT</sequence>
<dbReference type="SUPFAM" id="SSF51206">
    <property type="entry name" value="cAMP-binding domain-like"/>
    <property type="match status" value="1"/>
</dbReference>
<dbReference type="AlphaFoldDB" id="H1S5U0"/>
<protein>
    <submittedName>
        <fullName evidence="6">Crp/Fnr family transcriptional regulator</fullName>
    </submittedName>
</protein>
<evidence type="ECO:0000256" key="3">
    <source>
        <dbReference type="ARBA" id="ARBA00023163"/>
    </source>
</evidence>
<dbReference type="GO" id="GO:0005829">
    <property type="term" value="C:cytosol"/>
    <property type="evidence" value="ECO:0007669"/>
    <property type="project" value="TreeGrafter"/>
</dbReference>
<dbReference type="Gene3D" id="1.10.10.10">
    <property type="entry name" value="Winged helix-like DNA-binding domain superfamily/Winged helix DNA-binding domain"/>
    <property type="match status" value="1"/>
</dbReference>
<keyword evidence="1" id="KW-0805">Transcription regulation</keyword>
<dbReference type="PANTHER" id="PTHR24567:SF74">
    <property type="entry name" value="HTH-TYPE TRANSCRIPTIONAL REGULATOR ARCR"/>
    <property type="match status" value="1"/>
</dbReference>
<evidence type="ECO:0000256" key="1">
    <source>
        <dbReference type="ARBA" id="ARBA00023015"/>
    </source>
</evidence>
<dbReference type="Pfam" id="PF00027">
    <property type="entry name" value="cNMP_binding"/>
    <property type="match status" value="1"/>
</dbReference>
<dbReference type="CDD" id="cd00038">
    <property type="entry name" value="CAP_ED"/>
    <property type="match status" value="1"/>
</dbReference>
<dbReference type="PATRIC" id="fig|1127483.3.peg.3245"/>
<dbReference type="InterPro" id="IPR036390">
    <property type="entry name" value="WH_DNA-bd_sf"/>
</dbReference>
<feature type="domain" description="HTH crp-type" evidence="5">
    <location>
        <begin position="153"/>
        <end position="226"/>
    </location>
</feature>
<dbReference type="GO" id="GO:0003700">
    <property type="term" value="F:DNA-binding transcription factor activity"/>
    <property type="evidence" value="ECO:0007669"/>
    <property type="project" value="TreeGrafter"/>
</dbReference>
<keyword evidence="3" id="KW-0804">Transcription</keyword>
<organism evidence="6 7">
    <name type="scientific">Cupriavidus basilensis OR16</name>
    <dbReference type="NCBI Taxonomy" id="1127483"/>
    <lineage>
        <taxon>Bacteria</taxon>
        <taxon>Pseudomonadati</taxon>
        <taxon>Pseudomonadota</taxon>
        <taxon>Betaproteobacteria</taxon>
        <taxon>Burkholderiales</taxon>
        <taxon>Burkholderiaceae</taxon>
        <taxon>Cupriavidus</taxon>
    </lineage>
</organism>
<dbReference type="Pfam" id="PF13545">
    <property type="entry name" value="HTH_Crp_2"/>
    <property type="match status" value="1"/>
</dbReference>
<dbReference type="PROSITE" id="PS51063">
    <property type="entry name" value="HTH_CRP_2"/>
    <property type="match status" value="1"/>
</dbReference>
<dbReference type="InterPro" id="IPR036388">
    <property type="entry name" value="WH-like_DNA-bd_sf"/>
</dbReference>
<keyword evidence="2" id="KW-0238">DNA-binding</keyword>
<dbReference type="SMART" id="SM00419">
    <property type="entry name" value="HTH_CRP"/>
    <property type="match status" value="1"/>
</dbReference>
<dbReference type="Proteomes" id="UP000005808">
    <property type="component" value="Unassembled WGS sequence"/>
</dbReference>
<evidence type="ECO:0000259" key="4">
    <source>
        <dbReference type="PROSITE" id="PS50042"/>
    </source>
</evidence>
<dbReference type="Gene3D" id="2.60.120.10">
    <property type="entry name" value="Jelly Rolls"/>
    <property type="match status" value="1"/>
</dbReference>
<dbReference type="EMBL" id="AHJE01000038">
    <property type="protein sequence ID" value="EHP42172.1"/>
    <property type="molecule type" value="Genomic_DNA"/>
</dbReference>
<evidence type="ECO:0000259" key="5">
    <source>
        <dbReference type="PROSITE" id="PS51063"/>
    </source>
</evidence>
<feature type="domain" description="Cyclic nucleotide-binding" evidence="4">
    <location>
        <begin position="19"/>
        <end position="122"/>
    </location>
</feature>
<comment type="caution">
    <text evidence="6">The sequence shown here is derived from an EMBL/GenBank/DDBJ whole genome shotgun (WGS) entry which is preliminary data.</text>
</comment>
<dbReference type="InterPro" id="IPR050397">
    <property type="entry name" value="Env_Response_Regulators"/>
</dbReference>